<feature type="domain" description="Heterokaryon incompatibility" evidence="1">
    <location>
        <begin position="60"/>
        <end position="231"/>
    </location>
</feature>
<dbReference type="Pfam" id="PF06985">
    <property type="entry name" value="HET"/>
    <property type="match status" value="1"/>
</dbReference>
<accession>A0AA39U1F8</accession>
<dbReference type="InterPro" id="IPR010730">
    <property type="entry name" value="HET"/>
</dbReference>
<sequence length="669" mass="72914">MDTTEVNNSAFQYQPLSPSNEIRLITLQPLAEQSHPPKQPGDPLIRCTLTHAHLTTSPAYTALSYVWGNQHTTHPILLNGHLFPVTTNLASALHTLASDPHPPPYLWIDALSINQADAAERSAQVRQMPQIYARAARTTIWLGPSTASSPLALRTLHALDLRSRRAPFSGIRSWALFRFAPDAAAGSVERAVQDALEEVAAELCEDGGRVLAAVAELLERPWFRRVWVVQERALSRRAVVRCGAEGEGEEGLLLPFVRFRRAFWMLCGLRDYLHDGASGDGGGLWRKGLLGGVGGVGGLEDASKVAKFLTAKLGLATAVTIAKPRQPLLHLLALLVGSGAGDDPPLQASDARDFVFALLGLAGKDSPDVRADYSKDWASVKIEVAKACLLYYGLEVLSFCSSHASSASACLDNEARQHCSWAPDWGSKHLPRPFCVPSRFVVRGGNKRSAYSASANTHQELTEESFSIATNGQQVLRLSAVFVDTVSQLGAMFPDSSGVYDHDHAQSVCAWLKGLERLLPPEAGAYGSPDKRQDALWRTPVADRAFVYNYDSVRATHETWLGYEAVMRRGREGEGAGTAAAEGAKYVDIARCKMHNRRPFQTSGGMLAIGPDHTRKGDSVWIFPGADVPFVLRDVGSGWWKIVGEAYVHGIMDGEMMARDLKEQVIRLV</sequence>
<keyword evidence="3" id="KW-1185">Reference proteome</keyword>
<evidence type="ECO:0000313" key="2">
    <source>
        <dbReference type="EMBL" id="KAK0609800.1"/>
    </source>
</evidence>
<dbReference type="Proteomes" id="UP001175001">
    <property type="component" value="Unassembled WGS sequence"/>
</dbReference>
<dbReference type="PANTHER" id="PTHR24148:SF73">
    <property type="entry name" value="HET DOMAIN PROTEIN (AFU_ORTHOLOGUE AFUA_8G01020)"/>
    <property type="match status" value="1"/>
</dbReference>
<protein>
    <submittedName>
        <fullName evidence="2">Heterokaryon incompatibility protein 6</fullName>
    </submittedName>
</protein>
<dbReference type="EMBL" id="JAUJDW010000241">
    <property type="protein sequence ID" value="KAK0609800.1"/>
    <property type="molecule type" value="Genomic_DNA"/>
</dbReference>
<evidence type="ECO:0000259" key="1">
    <source>
        <dbReference type="Pfam" id="PF06985"/>
    </source>
</evidence>
<evidence type="ECO:0000313" key="3">
    <source>
        <dbReference type="Proteomes" id="UP001175001"/>
    </source>
</evidence>
<reference evidence="2" key="1">
    <citation type="submission" date="2023-06" db="EMBL/GenBank/DDBJ databases">
        <title>Multi-omics analyses reveal the molecular pathogenesis toolkit of Lasiodiplodia hormozganensis, a cross-kingdom pathogen.</title>
        <authorList>
            <person name="Felix C."/>
            <person name="Meneses R."/>
            <person name="Goncalves M.F.M."/>
            <person name="Tilleman L."/>
            <person name="Duarte A.S."/>
            <person name="Jorrin-Novo J.V."/>
            <person name="Van De Peer Y."/>
            <person name="Deforce D."/>
            <person name="Van Nieuwerburgh F."/>
            <person name="Esteves A.C."/>
            <person name="Alves A."/>
        </authorList>
    </citation>
    <scope>NUCLEOTIDE SEQUENCE</scope>
    <source>
        <strain evidence="2">CBS 339.90</strain>
    </source>
</reference>
<dbReference type="InterPro" id="IPR052895">
    <property type="entry name" value="HetReg/Transcr_Mod"/>
</dbReference>
<name>A0AA39U1F8_9PEZI</name>
<dbReference type="PANTHER" id="PTHR24148">
    <property type="entry name" value="ANKYRIN REPEAT DOMAIN-CONTAINING PROTEIN 39 HOMOLOG-RELATED"/>
    <property type="match status" value="1"/>
</dbReference>
<dbReference type="AlphaFoldDB" id="A0AA39U1F8"/>
<dbReference type="Pfam" id="PF26639">
    <property type="entry name" value="Het-6_barrel"/>
    <property type="match status" value="1"/>
</dbReference>
<organism evidence="2 3">
    <name type="scientific">Lasiodiplodia hormozganensis</name>
    <dbReference type="NCBI Taxonomy" id="869390"/>
    <lineage>
        <taxon>Eukaryota</taxon>
        <taxon>Fungi</taxon>
        <taxon>Dikarya</taxon>
        <taxon>Ascomycota</taxon>
        <taxon>Pezizomycotina</taxon>
        <taxon>Dothideomycetes</taxon>
        <taxon>Dothideomycetes incertae sedis</taxon>
        <taxon>Botryosphaeriales</taxon>
        <taxon>Botryosphaeriaceae</taxon>
        <taxon>Lasiodiplodia</taxon>
    </lineage>
</organism>
<gene>
    <name evidence="2" type="primary">het-6_9</name>
    <name evidence="2" type="ORF">DIS24_g12248</name>
</gene>
<comment type="caution">
    <text evidence="2">The sequence shown here is derived from an EMBL/GenBank/DDBJ whole genome shotgun (WGS) entry which is preliminary data.</text>
</comment>
<proteinExistence type="predicted"/>